<sequence>MILVNNDRDLKEMDENKLNNKNIIQKIDDSSNMNGHSRNSSLDSDIKPILNPYITKIFDQNDPFTSRRLSGFLNPEAVNILESQLKNVDLSGANSTSTSKNTSSLSLDGSNSNLSFNNNNSALDGKSTTPSIVINTSSSKVISNKALIKKPSSLSTSPSTIVEDDESSSSEEEYEVPLPKKPTASLVVPTRLLTYLDLGDVIVLKILGYLHSDDLCSLQRANKYYCNIISQSQVLWKNLNIYYMKTFTESTTSTLVGADINLWEEEMYTPPTSIGTVKLPHHHSNSSNNNNHHGGGSSSSSNTPSKSLDNKLRSQTISNIANLPKLLGDGISTVSGLTSISKESNSSKSDKISILDKDALLGKPSSSSNSSQVVTSAAIENIDANILILNNLIRKLTPTTSVPSTTEIQEFVDGCHLYPIRLLIRKLIQRYLVPREFNANLPNTEWQKIVERPVQLRVGKILRKVVDQKQVVFDYPSILLLKTFIKGYLQPQSEMSRGLNQGLSKKVKSAKAWEITRLSESLLSKVFRNLELTDLSLCNRVCKKWHKTIQNSDLWEQLYHYYRRKLLKSFVPADINIWEDPSLNCFDSIFVFLAQTSPMIMSPSPMSSIGTSPVPSSGVFSPTLQSSTPPQIVTTFPPLPPKPPPLSLPTSFSDDNITYLSNEKENSHNQPHDSSNSSLELSSIVQKSISASTSPQPPTPPPPPPPPTKSNNNRHMNLNQIVDKLTSVSFVSDISEVNAFLATYRNFITTPQLVEKLLQRYHVPRPNNLNFSILDWRQKIEGPIQHKVCKVLKKVIDDHFSDFNPLVLAVFKIFLQHIIDKHSTLTSHLIRSFSKKLFYKETSSTADDEKKLKSSKSQSKIGWMIPSVRKPIFTDLLTMSADDIARQLTLIEFEIYSKIQTSEFINQAWAKEKTRHLAPNIRAAIDRFNLITKWVCTVILKEEKIRSRTKVMSKLIKVAKTLRSFANYHTLMAILSGLNEAPLFRLKHTQAELKPKVQKLATELQTLMSVEGNHDAYRTELATVDQKQSCIPYLGVYLKDITFLQDDTNKAADGGINMKQSKNIYNVLKIIQIFQKNPYSFEEYPKVKDSLQNLQILTEDNLYLLSYSREPKNSKRSDLI</sequence>
<feature type="compositionally biased region" description="Polar residues" evidence="3">
    <location>
        <begin position="610"/>
        <end position="633"/>
    </location>
</feature>
<evidence type="ECO:0000256" key="1">
    <source>
        <dbReference type="ARBA" id="ARBA00022658"/>
    </source>
</evidence>
<dbReference type="GO" id="GO:0005886">
    <property type="term" value="C:plasma membrane"/>
    <property type="evidence" value="ECO:0007669"/>
    <property type="project" value="TreeGrafter"/>
</dbReference>
<feature type="region of interest" description="Disordered" evidence="3">
    <location>
        <begin position="151"/>
        <end position="176"/>
    </location>
</feature>
<dbReference type="InterPro" id="IPR001895">
    <property type="entry name" value="RASGEF_cat_dom"/>
</dbReference>
<dbReference type="AlphaFoldDB" id="A0A151ZD84"/>
<feature type="domain" description="N-terminal Ras-GEF" evidence="6">
    <location>
        <begin position="709"/>
        <end position="838"/>
    </location>
</feature>
<dbReference type="Pfam" id="PF12937">
    <property type="entry name" value="F-box-like"/>
    <property type="match status" value="1"/>
</dbReference>
<dbReference type="Gene3D" id="1.10.840.10">
    <property type="entry name" value="Ras guanine-nucleotide exchange factors catalytic domain"/>
    <property type="match status" value="1"/>
</dbReference>
<comment type="caution">
    <text evidence="7">The sequence shown here is derived from an EMBL/GenBank/DDBJ whole genome shotgun (WGS) entry which is preliminary data.</text>
</comment>
<dbReference type="Gene3D" id="1.20.870.10">
    <property type="entry name" value="Son of sevenless (SoS) protein Chain: S domain 1"/>
    <property type="match status" value="1"/>
</dbReference>
<dbReference type="Pfam" id="PF00617">
    <property type="entry name" value="RasGEF"/>
    <property type="match status" value="1"/>
</dbReference>
<dbReference type="InParanoid" id="A0A151ZD84"/>
<dbReference type="EMBL" id="LODT01000032">
    <property type="protein sequence ID" value="KYQ91912.1"/>
    <property type="molecule type" value="Genomic_DNA"/>
</dbReference>
<feature type="domain" description="F-box" evidence="5">
    <location>
        <begin position="192"/>
        <end position="239"/>
    </location>
</feature>
<dbReference type="PROSITE" id="PS50009">
    <property type="entry name" value="RASGEF_CAT"/>
    <property type="match status" value="1"/>
</dbReference>
<gene>
    <name evidence="7" type="ORF">DLAC_07147</name>
</gene>
<dbReference type="InterPro" id="IPR008937">
    <property type="entry name" value="Ras-like_GEF"/>
</dbReference>
<dbReference type="FunCoup" id="A0A151ZD84">
    <property type="interactions" value="466"/>
</dbReference>
<dbReference type="InterPro" id="IPR000651">
    <property type="entry name" value="Ras-like_Gua-exchang_fac_N"/>
</dbReference>
<dbReference type="InterPro" id="IPR036047">
    <property type="entry name" value="F-box-like_dom_sf"/>
</dbReference>
<dbReference type="SMART" id="SM00147">
    <property type="entry name" value="RasGEF"/>
    <property type="match status" value="1"/>
</dbReference>
<feature type="compositionally biased region" description="Acidic residues" evidence="3">
    <location>
        <begin position="162"/>
        <end position="175"/>
    </location>
</feature>
<dbReference type="CDD" id="cd06224">
    <property type="entry name" value="REM"/>
    <property type="match status" value="1"/>
</dbReference>
<feature type="region of interest" description="Disordered" evidence="3">
    <location>
        <begin position="91"/>
        <end position="111"/>
    </location>
</feature>
<dbReference type="SMART" id="SM00229">
    <property type="entry name" value="RasGEFN"/>
    <property type="match status" value="1"/>
</dbReference>
<keyword evidence="1 2" id="KW-0344">Guanine-nucleotide releasing factor</keyword>
<feature type="compositionally biased region" description="Polar residues" evidence="3">
    <location>
        <begin position="684"/>
        <end position="694"/>
    </location>
</feature>
<dbReference type="InterPro" id="IPR001810">
    <property type="entry name" value="F-box_dom"/>
</dbReference>
<protein>
    <submittedName>
        <fullName evidence="7">Ras guanine nucleotide exchange factor</fullName>
    </submittedName>
</protein>
<feature type="domain" description="Ras-GEF" evidence="4">
    <location>
        <begin position="880"/>
        <end position="1112"/>
    </location>
</feature>
<reference evidence="7 8" key="1">
    <citation type="submission" date="2015-12" db="EMBL/GenBank/DDBJ databases">
        <title>Dictyostelia acquired genes for synthesis and detection of signals that induce cell-type specialization by lateral gene transfer from prokaryotes.</title>
        <authorList>
            <person name="Gloeckner G."/>
            <person name="Schaap P."/>
        </authorList>
    </citation>
    <scope>NUCLEOTIDE SEQUENCE [LARGE SCALE GENOMIC DNA]</scope>
    <source>
        <strain evidence="7 8">TK</strain>
    </source>
</reference>
<dbReference type="PANTHER" id="PTHR23113">
    <property type="entry name" value="GUANINE NUCLEOTIDE EXCHANGE FACTOR"/>
    <property type="match status" value="1"/>
</dbReference>
<dbReference type="InterPro" id="IPR036964">
    <property type="entry name" value="RASGEF_cat_dom_sf"/>
</dbReference>
<dbReference type="Pfam" id="PF00618">
    <property type="entry name" value="RasGEF_N"/>
    <property type="match status" value="1"/>
</dbReference>
<dbReference type="PROSITE" id="PS50181">
    <property type="entry name" value="FBOX"/>
    <property type="match status" value="2"/>
</dbReference>
<proteinExistence type="predicted"/>
<feature type="compositionally biased region" description="Low complexity" evidence="3">
    <location>
        <begin position="94"/>
        <end position="111"/>
    </location>
</feature>
<dbReference type="Gene3D" id="1.20.1280.50">
    <property type="match status" value="1"/>
</dbReference>
<dbReference type="OrthoDB" id="546434at2759"/>
<dbReference type="OMA" id="HLAPNIR"/>
<dbReference type="InterPro" id="IPR023578">
    <property type="entry name" value="Ras_GEF_dom_sf"/>
</dbReference>
<feature type="region of interest" description="Disordered" evidence="3">
    <location>
        <begin position="273"/>
        <end position="309"/>
    </location>
</feature>
<evidence type="ECO:0000259" key="5">
    <source>
        <dbReference type="PROSITE" id="PS50181"/>
    </source>
</evidence>
<dbReference type="PROSITE" id="PS50212">
    <property type="entry name" value="RASGEF_NTER"/>
    <property type="match status" value="1"/>
</dbReference>
<dbReference type="GO" id="GO:0007265">
    <property type="term" value="P:Ras protein signal transduction"/>
    <property type="evidence" value="ECO:0007669"/>
    <property type="project" value="TreeGrafter"/>
</dbReference>
<dbReference type="STRING" id="361077.A0A151ZD84"/>
<accession>A0A151ZD84</accession>
<dbReference type="CDD" id="cd00155">
    <property type="entry name" value="RasGEF"/>
    <property type="match status" value="1"/>
</dbReference>
<feature type="compositionally biased region" description="Pro residues" evidence="3">
    <location>
        <begin position="637"/>
        <end position="647"/>
    </location>
</feature>
<feature type="compositionally biased region" description="Pro residues" evidence="3">
    <location>
        <begin position="695"/>
        <end position="708"/>
    </location>
</feature>
<name>A0A151ZD84_TIELA</name>
<evidence type="ECO:0000259" key="4">
    <source>
        <dbReference type="PROSITE" id="PS50009"/>
    </source>
</evidence>
<dbReference type="SUPFAM" id="SSF81383">
    <property type="entry name" value="F-box domain"/>
    <property type="match status" value="2"/>
</dbReference>
<feature type="compositionally biased region" description="Basic and acidic residues" evidence="3">
    <location>
        <begin position="662"/>
        <end position="671"/>
    </location>
</feature>
<dbReference type="SUPFAM" id="SSF48366">
    <property type="entry name" value="Ras GEF"/>
    <property type="match status" value="1"/>
</dbReference>
<evidence type="ECO:0000313" key="8">
    <source>
        <dbReference type="Proteomes" id="UP000076078"/>
    </source>
</evidence>
<evidence type="ECO:0000259" key="6">
    <source>
        <dbReference type="PROSITE" id="PS50212"/>
    </source>
</evidence>
<organism evidence="7 8">
    <name type="scientific">Tieghemostelium lacteum</name>
    <name type="common">Slime mold</name>
    <name type="synonym">Dictyostelium lacteum</name>
    <dbReference type="NCBI Taxonomy" id="361077"/>
    <lineage>
        <taxon>Eukaryota</taxon>
        <taxon>Amoebozoa</taxon>
        <taxon>Evosea</taxon>
        <taxon>Eumycetozoa</taxon>
        <taxon>Dictyostelia</taxon>
        <taxon>Dictyosteliales</taxon>
        <taxon>Raperosteliaceae</taxon>
        <taxon>Tieghemostelium</taxon>
    </lineage>
</organism>
<evidence type="ECO:0000256" key="3">
    <source>
        <dbReference type="SAM" id="MobiDB-lite"/>
    </source>
</evidence>
<dbReference type="GO" id="GO:0005085">
    <property type="term" value="F:guanyl-nucleotide exchange factor activity"/>
    <property type="evidence" value="ECO:0007669"/>
    <property type="project" value="UniProtKB-KW"/>
</dbReference>
<feature type="domain" description="F-box" evidence="5">
    <location>
        <begin position="512"/>
        <end position="558"/>
    </location>
</feature>
<evidence type="ECO:0000256" key="2">
    <source>
        <dbReference type="PROSITE-ProRule" id="PRU00168"/>
    </source>
</evidence>
<dbReference type="Proteomes" id="UP000076078">
    <property type="component" value="Unassembled WGS sequence"/>
</dbReference>
<dbReference type="PANTHER" id="PTHR23113:SF201">
    <property type="entry name" value="RAS GUANINE NUCLEOTIDE EXCHANGE FACTOR G"/>
    <property type="match status" value="1"/>
</dbReference>
<feature type="compositionally biased region" description="Low complexity" evidence="3">
    <location>
        <begin position="285"/>
        <end position="302"/>
    </location>
</feature>
<feature type="region of interest" description="Disordered" evidence="3">
    <location>
        <begin position="604"/>
        <end position="714"/>
    </location>
</feature>
<feature type="compositionally biased region" description="Low complexity" evidence="3">
    <location>
        <begin position="151"/>
        <end position="161"/>
    </location>
</feature>
<dbReference type="SMART" id="SM00256">
    <property type="entry name" value="FBOX"/>
    <property type="match status" value="2"/>
</dbReference>
<feature type="compositionally biased region" description="Low complexity" evidence="3">
    <location>
        <begin position="674"/>
        <end position="683"/>
    </location>
</feature>
<evidence type="ECO:0000313" key="7">
    <source>
        <dbReference type="EMBL" id="KYQ91912.1"/>
    </source>
</evidence>
<keyword evidence="8" id="KW-1185">Reference proteome</keyword>